<organism evidence="1 2">
    <name type="scientific">Paralvinella palmiformis</name>
    <dbReference type="NCBI Taxonomy" id="53620"/>
    <lineage>
        <taxon>Eukaryota</taxon>
        <taxon>Metazoa</taxon>
        <taxon>Spiralia</taxon>
        <taxon>Lophotrochozoa</taxon>
        <taxon>Annelida</taxon>
        <taxon>Polychaeta</taxon>
        <taxon>Sedentaria</taxon>
        <taxon>Canalipalpata</taxon>
        <taxon>Terebellida</taxon>
        <taxon>Terebelliformia</taxon>
        <taxon>Alvinellidae</taxon>
        <taxon>Paralvinella</taxon>
    </lineage>
</organism>
<gene>
    <name evidence="1" type="ORF">LSH36_60g00016</name>
</gene>
<protein>
    <submittedName>
        <fullName evidence="1">Uncharacterized protein</fullName>
    </submittedName>
</protein>
<sequence>MISYNSRPGPIPFYGGFAKRSGPQTDYVAGQLSTDPDNEDLLPTEKRTFNYCQCCLRSPALNWYCCQNCNLIPFYGGFKKRSPEKRGYETSFVPLELSGVGICERCCSGPTFDFYCCVFQCGEKRRR</sequence>
<dbReference type="Proteomes" id="UP001208570">
    <property type="component" value="Unassembled WGS sequence"/>
</dbReference>
<comment type="caution">
    <text evidence="1">The sequence shown here is derived from an EMBL/GenBank/DDBJ whole genome shotgun (WGS) entry which is preliminary data.</text>
</comment>
<keyword evidence="2" id="KW-1185">Reference proteome</keyword>
<reference evidence="1" key="1">
    <citation type="journal article" date="2023" name="Mol. Biol. Evol.">
        <title>Third-Generation Sequencing Reveals the Adaptive Role of the Epigenome in Three Deep-Sea Polychaetes.</title>
        <authorList>
            <person name="Perez M."/>
            <person name="Aroh O."/>
            <person name="Sun Y."/>
            <person name="Lan Y."/>
            <person name="Juniper S.K."/>
            <person name="Young C.R."/>
            <person name="Angers B."/>
            <person name="Qian P.Y."/>
        </authorList>
    </citation>
    <scope>NUCLEOTIDE SEQUENCE</scope>
    <source>
        <strain evidence="1">P08H-3</strain>
    </source>
</reference>
<accession>A0AAD9NBY9</accession>
<dbReference type="AlphaFoldDB" id="A0AAD9NBY9"/>
<evidence type="ECO:0000313" key="1">
    <source>
        <dbReference type="EMBL" id="KAK2164677.1"/>
    </source>
</evidence>
<name>A0AAD9NBY9_9ANNE</name>
<dbReference type="EMBL" id="JAODUP010000060">
    <property type="protein sequence ID" value="KAK2164677.1"/>
    <property type="molecule type" value="Genomic_DNA"/>
</dbReference>
<evidence type="ECO:0000313" key="2">
    <source>
        <dbReference type="Proteomes" id="UP001208570"/>
    </source>
</evidence>
<proteinExistence type="predicted"/>